<evidence type="ECO:0000313" key="2">
    <source>
        <dbReference type="Proteomes" id="UP000294933"/>
    </source>
</evidence>
<sequence>MNQGSARYASTGYRAQKGTAVVGRSKPEQFKITECRVKGTCTVGPTDKLSFGLSDVQLENPVGQQSRVQLHDIPNDEPKKSLWYIIPVD</sequence>
<dbReference type="Proteomes" id="UP000294933">
    <property type="component" value="Unassembled WGS sequence"/>
</dbReference>
<name>A0A4Y7PRX5_9AGAM</name>
<evidence type="ECO:0000313" key="1">
    <source>
        <dbReference type="EMBL" id="TDL18183.1"/>
    </source>
</evidence>
<dbReference type="EMBL" id="ML170211">
    <property type="protein sequence ID" value="TDL18183.1"/>
    <property type="molecule type" value="Genomic_DNA"/>
</dbReference>
<dbReference type="AlphaFoldDB" id="A0A4Y7PRX5"/>
<proteinExistence type="predicted"/>
<reference evidence="1 2" key="1">
    <citation type="submission" date="2018-06" db="EMBL/GenBank/DDBJ databases">
        <title>A transcriptomic atlas of mushroom development highlights an independent origin of complex multicellularity.</title>
        <authorList>
            <consortium name="DOE Joint Genome Institute"/>
            <person name="Krizsan K."/>
            <person name="Almasi E."/>
            <person name="Merenyi Z."/>
            <person name="Sahu N."/>
            <person name="Viragh M."/>
            <person name="Koszo T."/>
            <person name="Mondo S."/>
            <person name="Kiss B."/>
            <person name="Balint B."/>
            <person name="Kues U."/>
            <person name="Barry K."/>
            <person name="Hegedus J.C."/>
            <person name="Henrissat B."/>
            <person name="Johnson J."/>
            <person name="Lipzen A."/>
            <person name="Ohm R."/>
            <person name="Nagy I."/>
            <person name="Pangilinan J."/>
            <person name="Yan J."/>
            <person name="Xiong Y."/>
            <person name="Grigoriev I.V."/>
            <person name="Hibbett D.S."/>
            <person name="Nagy L.G."/>
        </authorList>
    </citation>
    <scope>NUCLEOTIDE SEQUENCE [LARGE SCALE GENOMIC DNA]</scope>
    <source>
        <strain evidence="1 2">SZMC22713</strain>
    </source>
</reference>
<protein>
    <submittedName>
        <fullName evidence="1">Uncharacterized protein</fullName>
    </submittedName>
</protein>
<organism evidence="1 2">
    <name type="scientific">Rickenella mellea</name>
    <dbReference type="NCBI Taxonomy" id="50990"/>
    <lineage>
        <taxon>Eukaryota</taxon>
        <taxon>Fungi</taxon>
        <taxon>Dikarya</taxon>
        <taxon>Basidiomycota</taxon>
        <taxon>Agaricomycotina</taxon>
        <taxon>Agaricomycetes</taxon>
        <taxon>Hymenochaetales</taxon>
        <taxon>Rickenellaceae</taxon>
        <taxon>Rickenella</taxon>
    </lineage>
</organism>
<dbReference type="VEuPathDB" id="FungiDB:BD410DRAFT_843029"/>
<keyword evidence="2" id="KW-1185">Reference proteome</keyword>
<dbReference type="OrthoDB" id="3266227at2759"/>
<gene>
    <name evidence="1" type="ORF">BD410DRAFT_843029</name>
</gene>
<accession>A0A4Y7PRX5</accession>